<evidence type="ECO:0000313" key="6">
    <source>
        <dbReference type="EMBL" id="GAA1101702.1"/>
    </source>
</evidence>
<evidence type="ECO:0000259" key="5">
    <source>
        <dbReference type="PROSITE" id="PS50977"/>
    </source>
</evidence>
<keyword evidence="7" id="KW-1185">Reference proteome</keyword>
<reference evidence="6 7" key="1">
    <citation type="journal article" date="2019" name="Int. J. Syst. Evol. Microbiol.">
        <title>The Global Catalogue of Microorganisms (GCM) 10K type strain sequencing project: providing services to taxonomists for standard genome sequencing and annotation.</title>
        <authorList>
            <consortium name="The Broad Institute Genomics Platform"/>
            <consortium name="The Broad Institute Genome Sequencing Center for Infectious Disease"/>
            <person name="Wu L."/>
            <person name="Ma J."/>
        </authorList>
    </citation>
    <scope>NUCLEOTIDE SEQUENCE [LARGE SCALE GENOMIC DNA]</scope>
    <source>
        <strain evidence="6 7">JCM 13008</strain>
    </source>
</reference>
<evidence type="ECO:0000313" key="7">
    <source>
        <dbReference type="Proteomes" id="UP001501581"/>
    </source>
</evidence>
<dbReference type="PRINTS" id="PR00455">
    <property type="entry name" value="HTHTETR"/>
</dbReference>
<dbReference type="Pfam" id="PF17754">
    <property type="entry name" value="TetR_C_14"/>
    <property type="match status" value="1"/>
</dbReference>
<protein>
    <submittedName>
        <fullName evidence="6">TetR family transcriptional regulator</fullName>
    </submittedName>
</protein>
<dbReference type="Pfam" id="PF00440">
    <property type="entry name" value="TetR_N"/>
    <property type="match status" value="1"/>
</dbReference>
<dbReference type="RefSeq" id="WP_343993928.1">
    <property type="nucleotide sequence ID" value="NZ_BAAALG010000008.1"/>
</dbReference>
<comment type="caution">
    <text evidence="6">The sequence shown here is derived from an EMBL/GenBank/DDBJ whole genome shotgun (WGS) entry which is preliminary data.</text>
</comment>
<dbReference type="PANTHER" id="PTHR30055:SF238">
    <property type="entry name" value="MYCOFACTOCIN BIOSYNTHESIS TRANSCRIPTIONAL REGULATOR MFTR-RELATED"/>
    <property type="match status" value="1"/>
</dbReference>
<dbReference type="Proteomes" id="UP001501581">
    <property type="component" value="Unassembled WGS sequence"/>
</dbReference>
<keyword evidence="3" id="KW-0804">Transcription</keyword>
<dbReference type="InterPro" id="IPR009057">
    <property type="entry name" value="Homeodomain-like_sf"/>
</dbReference>
<feature type="DNA-binding region" description="H-T-H motif" evidence="4">
    <location>
        <begin position="33"/>
        <end position="52"/>
    </location>
</feature>
<accession>A0ABN1TT80</accession>
<keyword evidence="1" id="KW-0805">Transcription regulation</keyword>
<name>A0ABN1TT80_9ACTN</name>
<keyword evidence="2 4" id="KW-0238">DNA-binding</keyword>
<dbReference type="PROSITE" id="PS50977">
    <property type="entry name" value="HTH_TETR_2"/>
    <property type="match status" value="1"/>
</dbReference>
<evidence type="ECO:0000256" key="1">
    <source>
        <dbReference type="ARBA" id="ARBA00023015"/>
    </source>
</evidence>
<evidence type="ECO:0000256" key="2">
    <source>
        <dbReference type="ARBA" id="ARBA00023125"/>
    </source>
</evidence>
<evidence type="ECO:0000256" key="4">
    <source>
        <dbReference type="PROSITE-ProRule" id="PRU00335"/>
    </source>
</evidence>
<gene>
    <name evidence="6" type="ORF">GCM10009668_20040</name>
</gene>
<dbReference type="InterPro" id="IPR001647">
    <property type="entry name" value="HTH_TetR"/>
</dbReference>
<sequence>MTTLRERTRQAVRDEVLTAAWRLFARHGFEATTVEQIAEAAGMSRRSFFRYFATKEELILVRLIEHDEKIAALLAARPATEGAWTAIRAAVAPIMESHEQHHDRSLALIRMMREPGLRSTIAERERLWIGLMAPLLAKRLPRTSVPFDQDPRPLAVAGAAVMALSSAQAIWAEHPDKSLSRLLDRAMSAFDS</sequence>
<dbReference type="InterPro" id="IPR050109">
    <property type="entry name" value="HTH-type_TetR-like_transc_reg"/>
</dbReference>
<organism evidence="6 7">
    <name type="scientific">Nocardioides dubius</name>
    <dbReference type="NCBI Taxonomy" id="317019"/>
    <lineage>
        <taxon>Bacteria</taxon>
        <taxon>Bacillati</taxon>
        <taxon>Actinomycetota</taxon>
        <taxon>Actinomycetes</taxon>
        <taxon>Propionibacteriales</taxon>
        <taxon>Nocardioidaceae</taxon>
        <taxon>Nocardioides</taxon>
    </lineage>
</organism>
<dbReference type="Gene3D" id="1.10.357.10">
    <property type="entry name" value="Tetracycline Repressor, domain 2"/>
    <property type="match status" value="1"/>
</dbReference>
<dbReference type="Gene3D" id="1.10.10.60">
    <property type="entry name" value="Homeodomain-like"/>
    <property type="match status" value="1"/>
</dbReference>
<dbReference type="EMBL" id="BAAALG010000008">
    <property type="protein sequence ID" value="GAA1101702.1"/>
    <property type="molecule type" value="Genomic_DNA"/>
</dbReference>
<feature type="domain" description="HTH tetR-type" evidence="5">
    <location>
        <begin position="10"/>
        <end position="70"/>
    </location>
</feature>
<dbReference type="PANTHER" id="PTHR30055">
    <property type="entry name" value="HTH-TYPE TRANSCRIPTIONAL REGULATOR RUTR"/>
    <property type="match status" value="1"/>
</dbReference>
<dbReference type="InterPro" id="IPR041347">
    <property type="entry name" value="MftR_C"/>
</dbReference>
<dbReference type="SUPFAM" id="SSF46689">
    <property type="entry name" value="Homeodomain-like"/>
    <property type="match status" value="1"/>
</dbReference>
<evidence type="ECO:0000256" key="3">
    <source>
        <dbReference type="ARBA" id="ARBA00023163"/>
    </source>
</evidence>
<proteinExistence type="predicted"/>